<dbReference type="Gene3D" id="1.10.10.10">
    <property type="entry name" value="Winged helix-like DNA-binding domain superfamily/Winged helix DNA-binding domain"/>
    <property type="match status" value="1"/>
</dbReference>
<sequence>MADTRTLSDIDTLKALAHPLRQRMLTRLQRHGAATSADLAAEFAVDRGAASYHLRQLERFGFIEEDTDRSAGRRRFWRAVRQDVRLPRGAADPEVAAAASAVRQQWHERATAELAAYLADRESYGEFADAAHHSFGGTSLTAAELAEFGEEYIAFLTRWYREPGPGRRHVSVLFHAFPTP</sequence>
<comment type="caution">
    <text evidence="2">The sequence shown here is derived from an EMBL/GenBank/DDBJ whole genome shotgun (WGS) entry which is preliminary data.</text>
</comment>
<keyword evidence="3" id="KW-1185">Reference proteome</keyword>
<accession>A0AAE3ZJC8</accession>
<proteinExistence type="predicted"/>
<dbReference type="Pfam" id="PF12840">
    <property type="entry name" value="HTH_20"/>
    <property type="match status" value="1"/>
</dbReference>
<organism evidence="2 3">
    <name type="scientific">Catenuloplanes niger</name>
    <dbReference type="NCBI Taxonomy" id="587534"/>
    <lineage>
        <taxon>Bacteria</taxon>
        <taxon>Bacillati</taxon>
        <taxon>Actinomycetota</taxon>
        <taxon>Actinomycetes</taxon>
        <taxon>Micromonosporales</taxon>
        <taxon>Micromonosporaceae</taxon>
        <taxon>Catenuloplanes</taxon>
    </lineage>
</organism>
<gene>
    <name evidence="2" type="ORF">J2S44_000322</name>
</gene>
<reference evidence="2 3" key="1">
    <citation type="submission" date="2023-07" db="EMBL/GenBank/DDBJ databases">
        <title>Sequencing the genomes of 1000 actinobacteria strains.</title>
        <authorList>
            <person name="Klenk H.-P."/>
        </authorList>
    </citation>
    <scope>NUCLEOTIDE SEQUENCE [LARGE SCALE GENOMIC DNA]</scope>
    <source>
        <strain evidence="2 3">DSM 44711</strain>
    </source>
</reference>
<dbReference type="RefSeq" id="WP_310408247.1">
    <property type="nucleotide sequence ID" value="NZ_JAVDYC010000001.1"/>
</dbReference>
<dbReference type="PANTHER" id="PTHR38600:SF2">
    <property type="entry name" value="SLL0088 PROTEIN"/>
    <property type="match status" value="1"/>
</dbReference>
<dbReference type="Proteomes" id="UP001183629">
    <property type="component" value="Unassembled WGS sequence"/>
</dbReference>
<dbReference type="SMART" id="SM00418">
    <property type="entry name" value="HTH_ARSR"/>
    <property type="match status" value="1"/>
</dbReference>
<evidence type="ECO:0000313" key="3">
    <source>
        <dbReference type="Proteomes" id="UP001183629"/>
    </source>
</evidence>
<dbReference type="GO" id="GO:0003700">
    <property type="term" value="F:DNA-binding transcription factor activity"/>
    <property type="evidence" value="ECO:0007669"/>
    <property type="project" value="InterPro"/>
</dbReference>
<dbReference type="InterPro" id="IPR011991">
    <property type="entry name" value="ArsR-like_HTH"/>
</dbReference>
<dbReference type="InterPro" id="IPR036388">
    <property type="entry name" value="WH-like_DNA-bd_sf"/>
</dbReference>
<evidence type="ECO:0000313" key="2">
    <source>
        <dbReference type="EMBL" id="MDR7320072.1"/>
    </source>
</evidence>
<name>A0AAE3ZJC8_9ACTN</name>
<dbReference type="AlphaFoldDB" id="A0AAE3ZJC8"/>
<evidence type="ECO:0000259" key="1">
    <source>
        <dbReference type="SMART" id="SM00418"/>
    </source>
</evidence>
<dbReference type="InterPro" id="IPR036390">
    <property type="entry name" value="WH_DNA-bd_sf"/>
</dbReference>
<dbReference type="SUPFAM" id="SSF46785">
    <property type="entry name" value="Winged helix' DNA-binding domain"/>
    <property type="match status" value="1"/>
</dbReference>
<protein>
    <submittedName>
        <fullName evidence="2">ArsR family transcriptional regulator</fullName>
    </submittedName>
</protein>
<dbReference type="InterPro" id="IPR001845">
    <property type="entry name" value="HTH_ArsR_DNA-bd_dom"/>
</dbReference>
<dbReference type="PANTHER" id="PTHR38600">
    <property type="entry name" value="TRANSCRIPTIONAL REGULATORY PROTEIN"/>
    <property type="match status" value="1"/>
</dbReference>
<dbReference type="CDD" id="cd00090">
    <property type="entry name" value="HTH_ARSR"/>
    <property type="match status" value="1"/>
</dbReference>
<dbReference type="EMBL" id="JAVDYC010000001">
    <property type="protein sequence ID" value="MDR7320072.1"/>
    <property type="molecule type" value="Genomic_DNA"/>
</dbReference>
<feature type="domain" description="HTH arsR-type" evidence="1">
    <location>
        <begin position="11"/>
        <end position="93"/>
    </location>
</feature>